<keyword evidence="3" id="KW-0413">Isomerase</keyword>
<proteinExistence type="predicted"/>
<name>A0A3T1CFB6_9SPHN</name>
<dbReference type="Pfam" id="PF00378">
    <property type="entry name" value="ECH_1"/>
    <property type="match status" value="1"/>
</dbReference>
<reference evidence="4 5" key="1">
    <citation type="submission" date="2019-01" db="EMBL/GenBank/DDBJ databases">
        <title>Complete genome sequence of Erythrobacter flavus KJ5.</title>
        <authorList>
            <person name="Kanesaki Y."/>
            <person name="Brotosudarmo T."/>
            <person name="Moriuchi R."/>
            <person name="Awai K."/>
        </authorList>
    </citation>
    <scope>NUCLEOTIDE SEQUENCE [LARGE SCALE GENOMIC DNA]</scope>
    <source>
        <strain evidence="4 5">KJ5</strain>
    </source>
</reference>
<evidence type="ECO:0000256" key="3">
    <source>
        <dbReference type="ARBA" id="ARBA00023235"/>
    </source>
</evidence>
<dbReference type="PANTHER" id="PTHR43684:SF1">
    <property type="entry name" value="ENOYL-COA DELTA ISOMERASE 2"/>
    <property type="match status" value="1"/>
</dbReference>
<dbReference type="InterPro" id="IPR029045">
    <property type="entry name" value="ClpP/crotonase-like_dom_sf"/>
</dbReference>
<dbReference type="PANTHER" id="PTHR43684">
    <property type="match status" value="1"/>
</dbReference>
<comment type="subcellular location">
    <subcellularLocation>
        <location evidence="1">Peroxisome</location>
    </subcellularLocation>
</comment>
<protein>
    <submittedName>
        <fullName evidence="4">Enoyl-CoA hydratase</fullName>
    </submittedName>
</protein>
<evidence type="ECO:0000313" key="5">
    <source>
        <dbReference type="Proteomes" id="UP000290057"/>
    </source>
</evidence>
<dbReference type="Gene3D" id="3.90.226.10">
    <property type="entry name" value="2-enoyl-CoA Hydratase, Chain A, domain 1"/>
    <property type="match status" value="1"/>
</dbReference>
<dbReference type="InterPro" id="IPR051053">
    <property type="entry name" value="ECH/Chromodomain_protein"/>
</dbReference>
<evidence type="ECO:0000256" key="2">
    <source>
        <dbReference type="ARBA" id="ARBA00023140"/>
    </source>
</evidence>
<organism evidence="4 5">
    <name type="scientific">Qipengyuania flava</name>
    <dbReference type="NCBI Taxonomy" id="192812"/>
    <lineage>
        <taxon>Bacteria</taxon>
        <taxon>Pseudomonadati</taxon>
        <taxon>Pseudomonadota</taxon>
        <taxon>Alphaproteobacteria</taxon>
        <taxon>Sphingomonadales</taxon>
        <taxon>Erythrobacteraceae</taxon>
        <taxon>Qipengyuania</taxon>
    </lineage>
</organism>
<dbReference type="Proteomes" id="UP000290057">
    <property type="component" value="Chromosome"/>
</dbReference>
<keyword evidence="2" id="KW-0576">Peroxisome</keyword>
<dbReference type="GO" id="GO:0004165">
    <property type="term" value="F:delta(3)-delta(2)-enoyl-CoA isomerase activity"/>
    <property type="evidence" value="ECO:0007669"/>
    <property type="project" value="UniProtKB-ARBA"/>
</dbReference>
<dbReference type="InterPro" id="IPR001753">
    <property type="entry name" value="Enoyl-CoA_hydra/iso"/>
</dbReference>
<dbReference type="SUPFAM" id="SSF52096">
    <property type="entry name" value="ClpP/crotonase"/>
    <property type="match status" value="1"/>
</dbReference>
<dbReference type="CDD" id="cd06558">
    <property type="entry name" value="crotonase-like"/>
    <property type="match status" value="1"/>
</dbReference>
<gene>
    <name evidence="4" type="ORF">EKJ_05210</name>
</gene>
<accession>A0A3T1CFB6</accession>
<dbReference type="RefSeq" id="WP_130585795.1">
    <property type="nucleotide sequence ID" value="NZ_AP019389.1"/>
</dbReference>
<keyword evidence="5" id="KW-1185">Reference proteome</keyword>
<dbReference type="EMBL" id="AP019389">
    <property type="protein sequence ID" value="BBI19674.1"/>
    <property type="molecule type" value="Genomic_DNA"/>
</dbReference>
<sequence>MTEHVRISTTDRVMYVVLARPEKKNAITQAMYGSMAQAIREYSAGDDARALVITGEGDYFTSGNDLQDFARGADGDGPPPVVQFLNAIASCEKPLIAAVNGPAIGVGLTMLLHCDLVYAARGATLSAPFVKLGLVPEAASSLLLPEAVGQAVANDIFMTGRALSADEALQFGLVARVFDDTELADGVGEIALHVANSAPNALRLTKSLVRHRGAEIAAQMEREGKLFSDQLGSPDFAESVAAMMQKRAPVYP</sequence>
<evidence type="ECO:0000313" key="4">
    <source>
        <dbReference type="EMBL" id="BBI19674.1"/>
    </source>
</evidence>
<evidence type="ECO:0000256" key="1">
    <source>
        <dbReference type="ARBA" id="ARBA00004275"/>
    </source>
</evidence>
<dbReference type="AlphaFoldDB" id="A0A3T1CFB6"/>